<keyword evidence="4" id="KW-0067">ATP-binding</keyword>
<evidence type="ECO:0000256" key="2">
    <source>
        <dbReference type="ARBA" id="ARBA00022695"/>
    </source>
</evidence>
<dbReference type="GO" id="GO:0051302">
    <property type="term" value="P:regulation of cell division"/>
    <property type="evidence" value="ECO:0007669"/>
    <property type="project" value="TreeGrafter"/>
</dbReference>
<dbReference type="GO" id="GO:0005524">
    <property type="term" value="F:ATP binding"/>
    <property type="evidence" value="ECO:0007669"/>
    <property type="project" value="UniProtKB-KW"/>
</dbReference>
<evidence type="ECO:0000313" key="10">
    <source>
        <dbReference type="EMBL" id="SMX97353.1"/>
    </source>
</evidence>
<organism evidence="10 11">
    <name type="scientific">Brevibacterium linens</name>
    <dbReference type="NCBI Taxonomy" id="1703"/>
    <lineage>
        <taxon>Bacteria</taxon>
        <taxon>Bacillati</taxon>
        <taxon>Actinomycetota</taxon>
        <taxon>Actinomycetes</taxon>
        <taxon>Micrococcales</taxon>
        <taxon>Brevibacteriaceae</taxon>
        <taxon>Brevibacterium</taxon>
    </lineage>
</organism>
<feature type="compositionally biased region" description="Pro residues" evidence="8">
    <location>
        <begin position="241"/>
        <end position="252"/>
    </location>
</feature>
<gene>
    <name evidence="10" type="ORF">BLIN101_03212</name>
</gene>
<evidence type="ECO:0000259" key="9">
    <source>
        <dbReference type="PROSITE" id="PS51459"/>
    </source>
</evidence>
<sequence length="262" mass="28824">MPDHYTYPGTEVLVNIPGYTDPAAWKEAETAVIGLRVRELARTPISGSFDLAHLQAIHARLVEGFYTWGGQLRDTNTGPGGTGIAHCLPEFISDEADRVFGALAGMDYLKGRDRAGFSAGLAWTWGETTAIHPFRDVNTRSQFTLFNQLAVEAGWVIDWNQIDPNVFAHARTVAIYRAPDGLEALLHPALIPVASIRADDLPERMEQAAAEFTCPRPRRDVEALDRELRAALQRRANQLDPDPPFGPPPRRGPGPQDRGLGL</sequence>
<comment type="catalytic activity">
    <reaction evidence="6">
        <text>L-threonyl-[protein] + ATP = 3-O-(5'-adenylyl)-L-threonyl-[protein] + diphosphate</text>
        <dbReference type="Rhea" id="RHEA:54292"/>
        <dbReference type="Rhea" id="RHEA-COMP:11060"/>
        <dbReference type="Rhea" id="RHEA-COMP:13847"/>
        <dbReference type="ChEBI" id="CHEBI:30013"/>
        <dbReference type="ChEBI" id="CHEBI:30616"/>
        <dbReference type="ChEBI" id="CHEBI:33019"/>
        <dbReference type="ChEBI" id="CHEBI:138113"/>
        <dbReference type="EC" id="2.7.7.108"/>
    </reaction>
</comment>
<name>A0A2H1KC72_BRELN</name>
<feature type="region of interest" description="Disordered" evidence="8">
    <location>
        <begin position="230"/>
        <end position="262"/>
    </location>
</feature>
<dbReference type="EC" id="2.7.7.108" evidence="5"/>
<dbReference type="AlphaFoldDB" id="A0A2H1KC72"/>
<evidence type="ECO:0000256" key="7">
    <source>
        <dbReference type="ARBA" id="ARBA00048696"/>
    </source>
</evidence>
<evidence type="ECO:0000256" key="6">
    <source>
        <dbReference type="ARBA" id="ARBA00047939"/>
    </source>
</evidence>
<comment type="catalytic activity">
    <reaction evidence="7">
        <text>L-tyrosyl-[protein] + ATP = O-(5'-adenylyl)-L-tyrosyl-[protein] + diphosphate</text>
        <dbReference type="Rhea" id="RHEA:54288"/>
        <dbReference type="Rhea" id="RHEA-COMP:10136"/>
        <dbReference type="Rhea" id="RHEA-COMP:13846"/>
        <dbReference type="ChEBI" id="CHEBI:30616"/>
        <dbReference type="ChEBI" id="CHEBI:33019"/>
        <dbReference type="ChEBI" id="CHEBI:46858"/>
        <dbReference type="ChEBI" id="CHEBI:83624"/>
        <dbReference type="EC" id="2.7.7.108"/>
    </reaction>
</comment>
<dbReference type="InterPro" id="IPR003812">
    <property type="entry name" value="Fido"/>
</dbReference>
<accession>A0A2H1KC72</accession>
<evidence type="ECO:0000256" key="5">
    <source>
        <dbReference type="ARBA" id="ARBA00034531"/>
    </source>
</evidence>
<protein>
    <recommendedName>
        <fullName evidence="5">protein adenylyltransferase</fullName>
        <ecNumber evidence="5">2.7.7.108</ecNumber>
    </recommendedName>
</protein>
<proteinExistence type="predicted"/>
<dbReference type="Proteomes" id="UP000234498">
    <property type="component" value="Unassembled WGS sequence"/>
</dbReference>
<dbReference type="Gene3D" id="1.10.3290.10">
    <property type="entry name" value="Fido-like domain"/>
    <property type="match status" value="1"/>
</dbReference>
<dbReference type="EMBL" id="FXZA01000031">
    <property type="protein sequence ID" value="SMX97353.1"/>
    <property type="molecule type" value="Genomic_DNA"/>
</dbReference>
<dbReference type="InterPro" id="IPR036597">
    <property type="entry name" value="Fido-like_dom_sf"/>
</dbReference>
<dbReference type="PANTHER" id="PTHR39560:SF1">
    <property type="entry name" value="PROTEIN ADENYLYLTRANSFERASE FIC-RELATED"/>
    <property type="match status" value="1"/>
</dbReference>
<evidence type="ECO:0000256" key="3">
    <source>
        <dbReference type="ARBA" id="ARBA00022741"/>
    </source>
</evidence>
<reference evidence="10 11" key="1">
    <citation type="submission" date="2017-03" db="EMBL/GenBank/DDBJ databases">
        <authorList>
            <person name="Afonso C.L."/>
            <person name="Miller P.J."/>
            <person name="Scott M.A."/>
            <person name="Spackman E."/>
            <person name="Goraichik I."/>
            <person name="Dimitrov K.M."/>
            <person name="Suarez D.L."/>
            <person name="Swayne D.E."/>
        </authorList>
    </citation>
    <scope>NUCLEOTIDE SEQUENCE [LARGE SCALE GENOMIC DNA]</scope>
    <source>
        <strain evidence="10 11">Mu101</strain>
    </source>
</reference>
<dbReference type="PROSITE" id="PS51459">
    <property type="entry name" value="FIDO"/>
    <property type="match status" value="1"/>
</dbReference>
<keyword evidence="2" id="KW-0548">Nucleotidyltransferase</keyword>
<dbReference type="SUPFAM" id="SSF140931">
    <property type="entry name" value="Fic-like"/>
    <property type="match status" value="1"/>
</dbReference>
<feature type="domain" description="Fido" evidence="9">
    <location>
        <begin position="49"/>
        <end position="199"/>
    </location>
</feature>
<evidence type="ECO:0000256" key="8">
    <source>
        <dbReference type="SAM" id="MobiDB-lite"/>
    </source>
</evidence>
<dbReference type="PANTHER" id="PTHR39560">
    <property type="entry name" value="PROTEIN ADENYLYLTRANSFERASE FIC-RELATED"/>
    <property type="match status" value="1"/>
</dbReference>
<evidence type="ECO:0000256" key="1">
    <source>
        <dbReference type="ARBA" id="ARBA00022679"/>
    </source>
</evidence>
<keyword evidence="3" id="KW-0547">Nucleotide-binding</keyword>
<keyword evidence="1" id="KW-0808">Transferase</keyword>
<dbReference type="Pfam" id="PF02661">
    <property type="entry name" value="Fic"/>
    <property type="match status" value="1"/>
</dbReference>
<evidence type="ECO:0000313" key="11">
    <source>
        <dbReference type="Proteomes" id="UP000234498"/>
    </source>
</evidence>
<feature type="compositionally biased region" description="Low complexity" evidence="8">
    <location>
        <begin position="253"/>
        <end position="262"/>
    </location>
</feature>
<dbReference type="OrthoDB" id="9813719at2"/>
<dbReference type="GO" id="GO:0070733">
    <property type="term" value="F:AMPylase activity"/>
    <property type="evidence" value="ECO:0007669"/>
    <property type="project" value="UniProtKB-EC"/>
</dbReference>
<evidence type="ECO:0000256" key="4">
    <source>
        <dbReference type="ARBA" id="ARBA00022840"/>
    </source>
</evidence>